<comment type="caution">
    <text evidence="2">The sequence shown here is derived from an EMBL/GenBank/DDBJ whole genome shotgun (WGS) entry which is preliminary data.</text>
</comment>
<dbReference type="EMBL" id="JABBWM010000048">
    <property type="protein sequence ID" value="KAG2102288.1"/>
    <property type="molecule type" value="Genomic_DNA"/>
</dbReference>
<name>A0A9P7F362_9AGAM</name>
<reference evidence="2" key="1">
    <citation type="journal article" date="2020" name="New Phytol.">
        <title>Comparative genomics reveals dynamic genome evolution in host specialist ectomycorrhizal fungi.</title>
        <authorList>
            <person name="Lofgren L.A."/>
            <person name="Nguyen N.H."/>
            <person name="Vilgalys R."/>
            <person name="Ruytinx J."/>
            <person name="Liao H.L."/>
            <person name="Branco S."/>
            <person name="Kuo A."/>
            <person name="LaButti K."/>
            <person name="Lipzen A."/>
            <person name="Andreopoulos W."/>
            <person name="Pangilinan J."/>
            <person name="Riley R."/>
            <person name="Hundley H."/>
            <person name="Na H."/>
            <person name="Barry K."/>
            <person name="Grigoriev I.V."/>
            <person name="Stajich J.E."/>
            <person name="Kennedy P.G."/>
        </authorList>
    </citation>
    <scope>NUCLEOTIDE SEQUENCE</scope>
    <source>
        <strain evidence="2">FC423</strain>
    </source>
</reference>
<dbReference type="OrthoDB" id="2661011at2759"/>
<accession>A0A9P7F362</accession>
<feature type="compositionally biased region" description="Low complexity" evidence="1">
    <location>
        <begin position="40"/>
        <end position="51"/>
    </location>
</feature>
<sequence length="572" mass="62845">MHRTSLVQVTAAKSTNLKFSLVGRVNGWVSDVTPDERSKASSASKSRTAASPFSLAHGPPSTQVTSVSGVNTKSSRQPKVSSNLATEVLVGGFADDTLDDSQERLETIASKTKEKKSFIKITTNTRTDDATMGSKGQSDLNVPMDVEASTPSDIEADFEDDGPTDFKDNDPMDAEDDVENDVEVLEDDFNLNEDAKMSEDSDGGSDLSSHRPNNKKRKVLFHLLSSDEELEAPLTAAVGAVAKKAMQVTSSTSVAVSEAAATAKPPAKKVKIEEGADDDMKPVLVPLPGHWIEKRYKSRSTYRNSDLPPQCQDQRWPKHFLSTLYLWAGSQNDLWQFADTSLVEVLQCIFDVMYPDLQYKVTAQGSVFGVATQRLAEWRSNFSSTGLAIMIDFFAQNEDTNPKDLSEALMEEFMFLFEDLDYSDKMKAFRSPFMIQLFATAHLHSIVGHAHVTAIKTDVLAASGMAGVLALCATSLEHAVKCLGAGAIDIDVDILDMRPAQLKCKLHTPKTLNKWTGNYSTTEHAFSINNWGDMVSTARKLLKKSGSAGLEKYLRLNDDDESEDIDRRAMLW</sequence>
<feature type="region of interest" description="Disordered" evidence="1">
    <location>
        <begin position="191"/>
        <end position="213"/>
    </location>
</feature>
<dbReference type="AlphaFoldDB" id="A0A9P7F362"/>
<feature type="compositionally biased region" description="Acidic residues" evidence="1">
    <location>
        <begin position="154"/>
        <end position="163"/>
    </location>
</feature>
<dbReference type="Proteomes" id="UP000823399">
    <property type="component" value="Unassembled WGS sequence"/>
</dbReference>
<gene>
    <name evidence="2" type="ORF">F5147DRAFT_655119</name>
</gene>
<evidence type="ECO:0000313" key="3">
    <source>
        <dbReference type="Proteomes" id="UP000823399"/>
    </source>
</evidence>
<feature type="region of interest" description="Disordered" evidence="1">
    <location>
        <begin position="30"/>
        <end position="79"/>
    </location>
</feature>
<dbReference type="GeneID" id="64696194"/>
<proteinExistence type="predicted"/>
<dbReference type="RefSeq" id="XP_041290154.1">
    <property type="nucleotide sequence ID" value="XM_041433935.1"/>
</dbReference>
<organism evidence="2 3">
    <name type="scientific">Suillus discolor</name>
    <dbReference type="NCBI Taxonomy" id="1912936"/>
    <lineage>
        <taxon>Eukaryota</taxon>
        <taxon>Fungi</taxon>
        <taxon>Dikarya</taxon>
        <taxon>Basidiomycota</taxon>
        <taxon>Agaricomycotina</taxon>
        <taxon>Agaricomycetes</taxon>
        <taxon>Agaricomycetidae</taxon>
        <taxon>Boletales</taxon>
        <taxon>Suillineae</taxon>
        <taxon>Suillaceae</taxon>
        <taxon>Suillus</taxon>
    </lineage>
</organism>
<evidence type="ECO:0000313" key="2">
    <source>
        <dbReference type="EMBL" id="KAG2102288.1"/>
    </source>
</evidence>
<feature type="compositionally biased region" description="Polar residues" evidence="1">
    <location>
        <begin position="60"/>
        <end position="79"/>
    </location>
</feature>
<protein>
    <submittedName>
        <fullName evidence="2">Uncharacterized protein</fullName>
    </submittedName>
</protein>
<evidence type="ECO:0000256" key="1">
    <source>
        <dbReference type="SAM" id="MobiDB-lite"/>
    </source>
</evidence>
<keyword evidence="3" id="KW-1185">Reference proteome</keyword>
<feature type="region of interest" description="Disordered" evidence="1">
    <location>
        <begin position="153"/>
        <end position="175"/>
    </location>
</feature>